<evidence type="ECO:0000256" key="1">
    <source>
        <dbReference type="ARBA" id="ARBA00023002"/>
    </source>
</evidence>
<evidence type="ECO:0000259" key="3">
    <source>
        <dbReference type="Pfam" id="PF00248"/>
    </source>
</evidence>
<dbReference type="Proteomes" id="UP000290408">
    <property type="component" value="Chromosome"/>
</dbReference>
<dbReference type="GO" id="GO:0005829">
    <property type="term" value="C:cytosol"/>
    <property type="evidence" value="ECO:0007669"/>
    <property type="project" value="UniProtKB-ARBA"/>
</dbReference>
<dbReference type="InterPro" id="IPR050523">
    <property type="entry name" value="AKR_Detox_Biosynth"/>
</dbReference>
<dbReference type="InterPro" id="IPR036812">
    <property type="entry name" value="NAD(P)_OxRdtase_dom_sf"/>
</dbReference>
<organism evidence="4 5">
    <name type="scientific">Janibacter limosus</name>
    <dbReference type="NCBI Taxonomy" id="53458"/>
    <lineage>
        <taxon>Bacteria</taxon>
        <taxon>Bacillati</taxon>
        <taxon>Actinomycetota</taxon>
        <taxon>Actinomycetes</taxon>
        <taxon>Micrococcales</taxon>
        <taxon>Intrasporangiaceae</taxon>
        <taxon>Janibacter</taxon>
    </lineage>
</organism>
<sequence>MSTTYRTLGRSGLRVAPFGLGTMTFGQSGWGCDEEVAGQVLDTYLGWGGNLIDTADIYAGGESERIIGRYLADRGARADVVLATKYSMGARPGHPNAGGNGRVAMRGALEGSLERLGTDHVDLYLVHAWDGTTPVEEVMRALDEVVRAGLVRHVALSGVPAWYAARAATIAQWRGYEPPVAVQLEYSLAERGLEHEFPGLCREVGLGLMTWGPLANGLLAGAYSSVAHAEDPEEAELPDGRIKATSARRNPATDKRNERTWAVVRALEELAAEVGATPAQVAIAWLRDRPAVTTVLLGARRPEQLEQNLRAADLELPAEARTRLDELSVPPRTVPYGFMPWAQSLMNADLEEDTL</sequence>
<keyword evidence="1" id="KW-0560">Oxidoreductase</keyword>
<feature type="region of interest" description="Disordered" evidence="2">
    <location>
        <begin position="230"/>
        <end position="255"/>
    </location>
</feature>
<dbReference type="PANTHER" id="PTHR43364">
    <property type="entry name" value="NADH-SPECIFIC METHYLGLYOXAL REDUCTASE-RELATED"/>
    <property type="match status" value="1"/>
</dbReference>
<dbReference type="KEGG" id="jli:EXU32_13115"/>
<dbReference type="Gene3D" id="3.20.20.100">
    <property type="entry name" value="NADP-dependent oxidoreductase domain"/>
    <property type="match status" value="1"/>
</dbReference>
<accession>A0A4P6MVY7</accession>
<keyword evidence="5" id="KW-1185">Reference proteome</keyword>
<dbReference type="CDD" id="cd19080">
    <property type="entry name" value="AKR_AKR9A_9B"/>
    <property type="match status" value="1"/>
</dbReference>
<dbReference type="Pfam" id="PF00248">
    <property type="entry name" value="Aldo_ket_red"/>
    <property type="match status" value="1"/>
</dbReference>
<gene>
    <name evidence="4" type="ORF">EXU32_13115</name>
</gene>
<proteinExistence type="predicted"/>
<dbReference type="AlphaFoldDB" id="A0A4P6MVY7"/>
<dbReference type="OrthoDB" id="9768793at2"/>
<evidence type="ECO:0000256" key="2">
    <source>
        <dbReference type="SAM" id="MobiDB-lite"/>
    </source>
</evidence>
<name>A0A4P6MVY7_9MICO</name>
<evidence type="ECO:0000313" key="4">
    <source>
        <dbReference type="EMBL" id="QBF47102.1"/>
    </source>
</evidence>
<dbReference type="PANTHER" id="PTHR43364:SF4">
    <property type="entry name" value="NAD(P)-LINKED OXIDOREDUCTASE SUPERFAMILY PROTEIN"/>
    <property type="match status" value="1"/>
</dbReference>
<dbReference type="InterPro" id="IPR023210">
    <property type="entry name" value="NADP_OxRdtase_dom"/>
</dbReference>
<dbReference type="RefSeq" id="WP_130630301.1">
    <property type="nucleotide sequence ID" value="NZ_CP036164.1"/>
</dbReference>
<dbReference type="FunFam" id="3.20.20.100:FF:000004">
    <property type="entry name" value="Oxidoreductase, aldo/keto reductase"/>
    <property type="match status" value="1"/>
</dbReference>
<reference evidence="4 5" key="1">
    <citation type="submission" date="2019-02" db="EMBL/GenBank/DDBJ databases">
        <title>Genomic data mining of an Antarctic deep-sea actinobacterium, Janibacterlimosus P3-3-X1.</title>
        <authorList>
            <person name="Liao L."/>
            <person name="Chen B."/>
        </authorList>
    </citation>
    <scope>NUCLEOTIDE SEQUENCE [LARGE SCALE GENOMIC DNA]</scope>
    <source>
        <strain evidence="4 5">P3-3-X1</strain>
    </source>
</reference>
<evidence type="ECO:0000313" key="5">
    <source>
        <dbReference type="Proteomes" id="UP000290408"/>
    </source>
</evidence>
<dbReference type="SUPFAM" id="SSF51430">
    <property type="entry name" value="NAD(P)-linked oxidoreductase"/>
    <property type="match status" value="1"/>
</dbReference>
<protein>
    <submittedName>
        <fullName evidence="4">Aldo/keto reductase</fullName>
    </submittedName>
</protein>
<feature type="domain" description="NADP-dependent oxidoreductase" evidence="3">
    <location>
        <begin position="19"/>
        <end position="327"/>
    </location>
</feature>
<dbReference type="EMBL" id="CP036164">
    <property type="protein sequence ID" value="QBF47102.1"/>
    <property type="molecule type" value="Genomic_DNA"/>
</dbReference>
<dbReference type="GO" id="GO:0016491">
    <property type="term" value="F:oxidoreductase activity"/>
    <property type="evidence" value="ECO:0007669"/>
    <property type="project" value="UniProtKB-KW"/>
</dbReference>